<evidence type="ECO:0000256" key="2">
    <source>
        <dbReference type="SAM" id="Phobius"/>
    </source>
</evidence>
<feature type="transmembrane region" description="Helical" evidence="2">
    <location>
        <begin position="203"/>
        <end position="230"/>
    </location>
</feature>
<dbReference type="AlphaFoldDB" id="A0AAW1SMI9"/>
<sequence>MLPSRDEQVKRLLQLDSATQARILTSLLGAVPGLEPALQISLEALQKSPSENLCSTPASTSSADTVELSRTNNSAGSPDRRAALPSRIPKSPLREGDQRQKYRQPERAPNQHEPSLSDPTVAYFWTLLLSFRKALQKSRPGTDMVWTKTRPQSPGEAQIICQLCSQQKFLTGQEGWSLQPYLEGVTPFVQSLICRKSVYNCRLLAHFIRLSGTGILLILCLLHSASLAVVSQKHFCAVIKCTQPLAHGLPNV</sequence>
<reference evidence="3 4" key="1">
    <citation type="journal article" date="2024" name="Nat. Commun.">
        <title>Phylogenomics reveals the evolutionary origins of lichenization in chlorophyte algae.</title>
        <authorList>
            <person name="Puginier C."/>
            <person name="Libourel C."/>
            <person name="Otte J."/>
            <person name="Skaloud P."/>
            <person name="Haon M."/>
            <person name="Grisel S."/>
            <person name="Petersen M."/>
            <person name="Berrin J.G."/>
            <person name="Delaux P.M."/>
            <person name="Dal Grande F."/>
            <person name="Keller J."/>
        </authorList>
    </citation>
    <scope>NUCLEOTIDE SEQUENCE [LARGE SCALE GENOMIC DNA]</scope>
    <source>
        <strain evidence="3 4">SAG 2523</strain>
    </source>
</reference>
<protein>
    <submittedName>
        <fullName evidence="3">Uncharacterized protein</fullName>
    </submittedName>
</protein>
<keyword evidence="2" id="KW-0472">Membrane</keyword>
<dbReference type="Proteomes" id="UP001485043">
    <property type="component" value="Unassembled WGS sequence"/>
</dbReference>
<keyword evidence="2" id="KW-1133">Transmembrane helix</keyword>
<feature type="region of interest" description="Disordered" evidence="1">
    <location>
        <begin position="49"/>
        <end position="115"/>
    </location>
</feature>
<gene>
    <name evidence="3" type="ORF">WJX84_012425</name>
</gene>
<feature type="compositionally biased region" description="Polar residues" evidence="1">
    <location>
        <begin position="49"/>
        <end position="76"/>
    </location>
</feature>
<evidence type="ECO:0000313" key="4">
    <source>
        <dbReference type="Proteomes" id="UP001485043"/>
    </source>
</evidence>
<name>A0AAW1SMI9_9CHLO</name>
<keyword evidence="4" id="KW-1185">Reference proteome</keyword>
<proteinExistence type="predicted"/>
<feature type="compositionally biased region" description="Basic and acidic residues" evidence="1">
    <location>
        <begin position="92"/>
        <end position="110"/>
    </location>
</feature>
<dbReference type="EMBL" id="JALJOV010001439">
    <property type="protein sequence ID" value="KAK9847861.1"/>
    <property type="molecule type" value="Genomic_DNA"/>
</dbReference>
<accession>A0AAW1SMI9</accession>
<comment type="caution">
    <text evidence="3">The sequence shown here is derived from an EMBL/GenBank/DDBJ whole genome shotgun (WGS) entry which is preliminary data.</text>
</comment>
<evidence type="ECO:0000313" key="3">
    <source>
        <dbReference type="EMBL" id="KAK9847861.1"/>
    </source>
</evidence>
<organism evidence="3 4">
    <name type="scientific">Apatococcus fuscideae</name>
    <dbReference type="NCBI Taxonomy" id="2026836"/>
    <lineage>
        <taxon>Eukaryota</taxon>
        <taxon>Viridiplantae</taxon>
        <taxon>Chlorophyta</taxon>
        <taxon>core chlorophytes</taxon>
        <taxon>Trebouxiophyceae</taxon>
        <taxon>Chlorellales</taxon>
        <taxon>Chlorellaceae</taxon>
        <taxon>Apatococcus</taxon>
    </lineage>
</organism>
<keyword evidence="2" id="KW-0812">Transmembrane</keyword>
<evidence type="ECO:0000256" key="1">
    <source>
        <dbReference type="SAM" id="MobiDB-lite"/>
    </source>
</evidence>